<keyword evidence="2" id="KW-0472">Membrane</keyword>
<dbReference type="PANTHER" id="PTHR11567:SF113">
    <property type="entry name" value="ACID PHOSPHATASE-LIKE PROTEIN 2"/>
    <property type="match status" value="1"/>
</dbReference>
<comment type="similarity">
    <text evidence="1">Belongs to the histidine acid phosphatase family.</text>
</comment>
<evidence type="ECO:0000313" key="3">
    <source>
        <dbReference type="EMBL" id="PIC34341.1"/>
    </source>
</evidence>
<evidence type="ECO:0000313" key="4">
    <source>
        <dbReference type="Proteomes" id="UP000230233"/>
    </source>
</evidence>
<organism evidence="3 4">
    <name type="scientific">Caenorhabditis nigoni</name>
    <dbReference type="NCBI Taxonomy" id="1611254"/>
    <lineage>
        <taxon>Eukaryota</taxon>
        <taxon>Metazoa</taxon>
        <taxon>Ecdysozoa</taxon>
        <taxon>Nematoda</taxon>
        <taxon>Chromadorea</taxon>
        <taxon>Rhabditida</taxon>
        <taxon>Rhabditina</taxon>
        <taxon>Rhabditomorpha</taxon>
        <taxon>Rhabditoidea</taxon>
        <taxon>Rhabditidae</taxon>
        <taxon>Peloderinae</taxon>
        <taxon>Caenorhabditis</taxon>
    </lineage>
</organism>
<keyword evidence="4" id="KW-1185">Reference proteome</keyword>
<dbReference type="GO" id="GO:0016791">
    <property type="term" value="F:phosphatase activity"/>
    <property type="evidence" value="ECO:0007669"/>
    <property type="project" value="TreeGrafter"/>
</dbReference>
<dbReference type="AlphaFoldDB" id="A0A2G5U4R9"/>
<dbReference type="EMBL" id="PDUG01000004">
    <property type="protein sequence ID" value="PIC34341.1"/>
    <property type="molecule type" value="Genomic_DNA"/>
</dbReference>
<dbReference type="InterPro" id="IPR050645">
    <property type="entry name" value="Histidine_acid_phosphatase"/>
</dbReference>
<dbReference type="InterPro" id="IPR000560">
    <property type="entry name" value="His_Pase_clade-2"/>
</dbReference>
<dbReference type="PANTHER" id="PTHR11567">
    <property type="entry name" value="ACID PHOSPHATASE-RELATED"/>
    <property type="match status" value="1"/>
</dbReference>
<comment type="caution">
    <text evidence="3">The sequence shown here is derived from an EMBL/GenBank/DDBJ whole genome shotgun (WGS) entry which is preliminary data.</text>
</comment>
<protein>
    <submittedName>
        <fullName evidence="3">Uncharacterized protein</fullName>
    </submittedName>
</protein>
<dbReference type="SUPFAM" id="SSF53254">
    <property type="entry name" value="Phosphoglycerate mutase-like"/>
    <property type="match status" value="1"/>
</dbReference>
<keyword evidence="2" id="KW-1133">Transmembrane helix</keyword>
<name>A0A2G5U4R9_9PELO</name>
<gene>
    <name evidence="3" type="primary">Cnig_chr_IV.g14024</name>
    <name evidence="3" type="ORF">B9Z55_014024</name>
</gene>
<dbReference type="Proteomes" id="UP000230233">
    <property type="component" value="Chromosome IV"/>
</dbReference>
<dbReference type="OrthoDB" id="10262962at2759"/>
<dbReference type="InterPro" id="IPR029033">
    <property type="entry name" value="His_PPase_superfam"/>
</dbReference>
<dbReference type="Gene3D" id="3.40.50.1240">
    <property type="entry name" value="Phosphoglycerate mutase-like"/>
    <property type="match status" value="1"/>
</dbReference>
<proteinExistence type="inferred from homology"/>
<evidence type="ECO:0000256" key="2">
    <source>
        <dbReference type="SAM" id="Phobius"/>
    </source>
</evidence>
<keyword evidence="2" id="KW-0812">Transmembrane</keyword>
<evidence type="ECO:0000256" key="1">
    <source>
        <dbReference type="ARBA" id="ARBA00005375"/>
    </source>
</evidence>
<sequence>MDESMSERTKVGKTEWLVGWAREMICAFFAFDYIRSHISGNRGLFVMNWASKARSALTPRIWFTNKSGEDDGTRRNRSVIVRPMDTDTNTSEEGCWPELKEFCKAHAVECTTFALFLLFGIFCIFNAFGFLGTNELKLRYDHYEQLVRKHCQFVEDRDLNGSEGKTDHPNATLVSLLAVVRHGDRYGLVIDGGCQIASEQESMEFDEYLATIEKQKNLFAIPENLADKKLTPSKDKCAYGMLTPRGAIQEFMMGRFLFNQYKNTSLFNTTDTQVNITVTFSHLQRTFDSGVALASGFLDQNQTTIRTPIEFKEGSVYYGCTDSGCECDENIGMLQAMSKAERQGLYRLEVEEKTQQVVQKLFAELNYSNPNMDPLDIIDNLVARYACPRKPLPCDDRYCASYIFFGDIFEYFSKQSAKLFDLNIGVERQFRVLSAFPILRYVGLMTETDGKQVKLFSSHDTIVGSILRILTDSGKYTDWQVFAARIVFEIYETVEKVKLLRVVYDGQDITSLMKFCKNLEFGLCTVSDLNQFLAVGIFEMAGYKTFEQTCKDHRKEFHFV</sequence>
<accession>A0A2G5U4R9</accession>
<reference evidence="4" key="1">
    <citation type="submission" date="2017-10" db="EMBL/GenBank/DDBJ databases">
        <title>Rapid genome shrinkage in a self-fertile nematode reveals novel sperm competition proteins.</title>
        <authorList>
            <person name="Yin D."/>
            <person name="Schwarz E.M."/>
            <person name="Thomas C.G."/>
            <person name="Felde R.L."/>
            <person name="Korf I.F."/>
            <person name="Cutter A.D."/>
            <person name="Schartner C.M."/>
            <person name="Ralston E.J."/>
            <person name="Meyer B.J."/>
            <person name="Haag E.S."/>
        </authorList>
    </citation>
    <scope>NUCLEOTIDE SEQUENCE [LARGE SCALE GENOMIC DNA]</scope>
    <source>
        <strain evidence="4">JU1422</strain>
    </source>
</reference>
<dbReference type="STRING" id="1611254.A0A2G5U4R9"/>
<feature type="transmembrane region" description="Helical" evidence="2">
    <location>
        <begin position="113"/>
        <end position="131"/>
    </location>
</feature>
<dbReference type="Pfam" id="PF00328">
    <property type="entry name" value="His_Phos_2"/>
    <property type="match status" value="1"/>
</dbReference>